<accession>A0ABT9XKU9</accession>
<comment type="caution">
    <text evidence="1">The sequence shown here is derived from an EMBL/GenBank/DDBJ whole genome shotgun (WGS) entry which is preliminary data.</text>
</comment>
<dbReference type="Proteomes" id="UP001232973">
    <property type="component" value="Unassembled WGS sequence"/>
</dbReference>
<evidence type="ECO:0000313" key="1">
    <source>
        <dbReference type="EMBL" id="MDQ0190931.1"/>
    </source>
</evidence>
<evidence type="ECO:0000313" key="2">
    <source>
        <dbReference type="Proteomes" id="UP001232973"/>
    </source>
</evidence>
<dbReference type="InterPro" id="IPR025984">
    <property type="entry name" value="DCTPP"/>
</dbReference>
<proteinExistence type="predicted"/>
<protein>
    <submittedName>
        <fullName evidence="1">Methionine synthase I (Cobalamin-dependent)</fullName>
    </submittedName>
</protein>
<dbReference type="EMBL" id="JAUSTP010000027">
    <property type="protein sequence ID" value="MDQ0190931.1"/>
    <property type="molecule type" value="Genomic_DNA"/>
</dbReference>
<name>A0ABT9XKU9_9BACL</name>
<reference evidence="1 2" key="1">
    <citation type="submission" date="2023-07" db="EMBL/GenBank/DDBJ databases">
        <title>Genomic Encyclopedia of Type Strains, Phase IV (KMG-IV): sequencing the most valuable type-strain genomes for metagenomic binning, comparative biology and taxonomic classification.</title>
        <authorList>
            <person name="Goeker M."/>
        </authorList>
    </citation>
    <scope>NUCLEOTIDE SEQUENCE [LARGE SCALE GENOMIC DNA]</scope>
    <source>
        <strain evidence="1 2">DSM 4006</strain>
    </source>
</reference>
<sequence length="101" mass="11076">MPNPDPHVQIARKLQSMETAKVELVRQVAEVLHAIQRGSEREMTQTLGGVVAVTYFLAHQLGLSFTAVDRAAAEGLPRSLLVDAVDVADFETIQRHLGTTR</sequence>
<dbReference type="Pfam" id="PF12643">
    <property type="entry name" value="MazG-like"/>
    <property type="match status" value="1"/>
</dbReference>
<organism evidence="1 2">
    <name type="scientific">Alicyclobacillus cycloheptanicus</name>
    <dbReference type="NCBI Taxonomy" id="1457"/>
    <lineage>
        <taxon>Bacteria</taxon>
        <taxon>Bacillati</taxon>
        <taxon>Bacillota</taxon>
        <taxon>Bacilli</taxon>
        <taxon>Bacillales</taxon>
        <taxon>Alicyclobacillaceae</taxon>
        <taxon>Alicyclobacillus</taxon>
    </lineage>
</organism>
<keyword evidence="2" id="KW-1185">Reference proteome</keyword>
<gene>
    <name evidence="1" type="ORF">J2S03_002798</name>
</gene>
<dbReference type="RefSeq" id="WP_274457179.1">
    <property type="nucleotide sequence ID" value="NZ_CP067097.1"/>
</dbReference>